<comment type="caution">
    <text evidence="10">Lacks conserved residue(s) required for the propagation of feature annotation.</text>
</comment>
<evidence type="ECO:0000256" key="5">
    <source>
        <dbReference type="ARBA" id="ARBA00022723"/>
    </source>
</evidence>
<organism evidence="12 13">
    <name type="scientific">Gregarina niphandrodes</name>
    <name type="common">Septate eugregarine</name>
    <dbReference type="NCBI Taxonomy" id="110365"/>
    <lineage>
        <taxon>Eukaryota</taxon>
        <taxon>Sar</taxon>
        <taxon>Alveolata</taxon>
        <taxon>Apicomplexa</taxon>
        <taxon>Conoidasida</taxon>
        <taxon>Gregarinasina</taxon>
        <taxon>Eugregarinorida</taxon>
        <taxon>Gregarinidae</taxon>
        <taxon>Gregarina</taxon>
    </lineage>
</organism>
<dbReference type="VEuPathDB" id="CryptoDB:GNI_184070"/>
<dbReference type="InterPro" id="IPR035966">
    <property type="entry name" value="PKF_sf"/>
</dbReference>
<accession>A0A023AWQ6</accession>
<dbReference type="OMA" id="MICSGRH"/>
<dbReference type="SUPFAM" id="SSF53784">
    <property type="entry name" value="Phosphofructokinase"/>
    <property type="match status" value="2"/>
</dbReference>
<feature type="binding site" evidence="10">
    <location>
        <position position="317"/>
    </location>
    <ligand>
        <name>substrate</name>
    </ligand>
</feature>
<comment type="catalytic activity">
    <reaction evidence="9 10">
        <text>beta-D-fructose 6-phosphate + diphosphate = beta-D-fructose 1,6-bisphosphate + phosphate + H(+)</text>
        <dbReference type="Rhea" id="RHEA:13613"/>
        <dbReference type="ChEBI" id="CHEBI:15378"/>
        <dbReference type="ChEBI" id="CHEBI:32966"/>
        <dbReference type="ChEBI" id="CHEBI:33019"/>
        <dbReference type="ChEBI" id="CHEBI:43474"/>
        <dbReference type="ChEBI" id="CHEBI:57634"/>
        <dbReference type="EC" id="2.7.1.90"/>
    </reaction>
</comment>
<feature type="domain" description="Phosphofructokinase" evidence="11">
    <location>
        <begin position="79"/>
        <end position="321"/>
    </location>
</feature>
<evidence type="ECO:0000256" key="3">
    <source>
        <dbReference type="ARBA" id="ARBA00022490"/>
    </source>
</evidence>
<keyword evidence="4 10" id="KW-0808">Transferase</keyword>
<dbReference type="Proteomes" id="UP000019763">
    <property type="component" value="Unassembled WGS sequence"/>
</dbReference>
<comment type="subcellular location">
    <subcellularLocation>
        <location evidence="10">Cytoplasm</location>
    </subcellularLocation>
</comment>
<evidence type="ECO:0000256" key="9">
    <source>
        <dbReference type="ARBA" id="ARBA00048072"/>
    </source>
</evidence>
<feature type="binding site" evidence="10">
    <location>
        <position position="87"/>
    </location>
    <ligand>
        <name>diphosphate</name>
        <dbReference type="ChEBI" id="CHEBI:33019"/>
    </ligand>
</feature>
<feature type="active site" description="Proton acceptor" evidence="10">
    <location>
        <position position="211"/>
    </location>
</feature>
<comment type="activity regulation">
    <text evidence="10">Non-allosteric.</text>
</comment>
<dbReference type="NCBIfam" id="TIGR02477">
    <property type="entry name" value="PFKA_PPi"/>
    <property type="match status" value="1"/>
</dbReference>
<dbReference type="RefSeq" id="XP_011133570.1">
    <property type="nucleotide sequence ID" value="XM_011135268.1"/>
</dbReference>
<dbReference type="InterPro" id="IPR011183">
    <property type="entry name" value="PfpB_PPi_PFK"/>
</dbReference>
<dbReference type="InterPro" id="IPR000023">
    <property type="entry name" value="Phosphofructokinase_dom"/>
</dbReference>
<sequence>MIAEPATCSPMQAMRRAWKPVLPEALRAPVVAETDESVSPVVKDAAVLAEKFPNTWGQKFVKLVNAPNKKTFAGHEPLRVGVVLSGGQAAGGHNVIAGIFDYVKQCHAGSKLIGFKNGPHGIFTHNYVEITPEYMDQYRNMGGFDMICSGRHKIETEEQKKASMEICVNLDLHGIVIIGGDDSNTNGAILAEYFKANGCKTLVAGAPKTIDGDLKNEYIEISFGFDTAVKVYSELVGNLCKDAATNKDRYHFVRLMGRSATNIGLEVAIQTRANLLFVGEEVQAEKRSLMSICAEVADMVEARHKLGKDYGVVLLPEGLIEFIPEVGALISEINDILGDGSSVFDKTKLCPHSLAVFEELPEAIRGELLLERDSHGNVQVAKIATERLLILMTTAELKRRGFPEQCFFPHDHYFGYEGRCAMPSNFDSNYCYALGHTAGALIDNGVTGYMAVVRGLHKPCSEWVPAGCPVTIMMNVERRKGYDVPVIRKYLVELDSPFYQAYKLARDAWKTQDCYNYPRAIQFEGPLADVTNFMIEVPAADYLAGRTGLRGADEVHVDTDFVMKALGQPEAHLGASGDGFAVTGGAAADEAAKVGVVLVGSPAPGVADVLCGVTARLGDCVVFEGLEELLQGQGKTVDAVAAQKHAHEGGFAVAGTSRRTQLPGNEKAVAEVVKKMGLSALVVLGDSTVGQAVGALCAVVSNVVFVPVSGAGNVAGVRGPVGFDTTAKTYASLVGNLLTDAASASKYWYFVKVRGGSRLALEVAAQTNVNGVLCAEKHTSLSSAVKYLADLVERRAEGGKNFGCVLLPESCLCRIPELAEMKKTKIVPAELAPAAVVESFRAALNKTTPSGAVDNSELPLDQLLAALVAQELKGRAFKGKYAPVCYYMGLQARAAWPSPTDCSLGLAHGCLAAMAAQSKVYGVMTTVATAASSENWKFGARKIGSQLEACATTDFDEYETYLAHQQTLAKNDFYCNPGPVQFSGEFSRLSLPGTQ</sequence>
<dbReference type="AlphaFoldDB" id="A0A023AWQ6"/>
<dbReference type="GO" id="GO:0006002">
    <property type="term" value="P:fructose 6-phosphate metabolic process"/>
    <property type="evidence" value="ECO:0007669"/>
    <property type="project" value="InterPro"/>
</dbReference>
<comment type="cofactor">
    <cofactor evidence="1 10">
        <name>Mg(2+)</name>
        <dbReference type="ChEBI" id="CHEBI:18420"/>
    </cofactor>
</comment>
<dbReference type="Gene3D" id="3.40.50.460">
    <property type="entry name" value="Phosphofructokinase domain"/>
    <property type="match status" value="2"/>
</dbReference>
<dbReference type="GO" id="GO:0003872">
    <property type="term" value="F:6-phosphofructokinase activity"/>
    <property type="evidence" value="ECO:0007669"/>
    <property type="project" value="UniProtKB-UniRule"/>
</dbReference>
<keyword evidence="7 10" id="KW-0460">Magnesium</keyword>
<evidence type="ECO:0000313" key="12">
    <source>
        <dbReference type="EMBL" id="EZG43176.1"/>
    </source>
</evidence>
<evidence type="ECO:0000256" key="6">
    <source>
        <dbReference type="ARBA" id="ARBA00022777"/>
    </source>
</evidence>
<dbReference type="GeneID" id="22916142"/>
<dbReference type="EC" id="2.7.1.90" evidence="10"/>
<comment type="pathway">
    <text evidence="10">Carbohydrate degradation; glycolysis; D-glyceraldehyde 3-phosphate and glycerone phosphate from D-glucose: step 3/4.</text>
</comment>
<evidence type="ECO:0000256" key="8">
    <source>
        <dbReference type="ARBA" id="ARBA00023152"/>
    </source>
</evidence>
<name>A0A023AWQ6_GRENI</name>
<dbReference type="GO" id="GO:0047334">
    <property type="term" value="F:diphosphate-fructose-6-phosphate 1-phosphotransferase activity"/>
    <property type="evidence" value="ECO:0007669"/>
    <property type="project" value="UniProtKB-EC"/>
</dbReference>
<feature type="binding site" evidence="10">
    <location>
        <position position="181"/>
    </location>
    <ligand>
        <name>Mg(2+)</name>
        <dbReference type="ChEBI" id="CHEBI:18420"/>
        <note>catalytic</note>
    </ligand>
</feature>
<comment type="similarity">
    <text evidence="10">Belongs to the phosphofructokinase type A (PFKA) family. PPi-dependent PFK group II subfamily. Clade 'Long' sub-subfamily.</text>
</comment>
<dbReference type="PANTHER" id="PTHR43650">
    <property type="entry name" value="PYROPHOSPHATE--FRUCTOSE 6-PHOSPHATE 1-PHOSPHOTRANSFERASE"/>
    <property type="match status" value="1"/>
</dbReference>
<evidence type="ECO:0000256" key="10">
    <source>
        <dbReference type="HAMAP-Rule" id="MF_03185"/>
    </source>
</evidence>
<feature type="binding site" evidence="10">
    <location>
        <begin position="256"/>
        <end position="258"/>
    </location>
    <ligand>
        <name>substrate</name>
    </ligand>
</feature>
<dbReference type="EMBL" id="AFNH02001394">
    <property type="protein sequence ID" value="EZG43176.1"/>
    <property type="molecule type" value="Genomic_DNA"/>
</dbReference>
<evidence type="ECO:0000256" key="7">
    <source>
        <dbReference type="ARBA" id="ARBA00022842"/>
    </source>
</evidence>
<evidence type="ECO:0000256" key="4">
    <source>
        <dbReference type="ARBA" id="ARBA00022679"/>
    </source>
</evidence>
<dbReference type="GO" id="GO:0009749">
    <property type="term" value="P:response to glucose"/>
    <property type="evidence" value="ECO:0007669"/>
    <property type="project" value="TreeGrafter"/>
</dbReference>
<dbReference type="OrthoDB" id="537915at2759"/>
<dbReference type="NCBIfam" id="NF005482">
    <property type="entry name" value="PRK07085.1"/>
    <property type="match status" value="1"/>
</dbReference>
<dbReference type="Pfam" id="PF00365">
    <property type="entry name" value="PFK"/>
    <property type="match status" value="2"/>
</dbReference>
<dbReference type="GO" id="GO:0046872">
    <property type="term" value="F:metal ion binding"/>
    <property type="evidence" value="ECO:0007669"/>
    <property type="project" value="UniProtKB-KW"/>
</dbReference>
<keyword evidence="8 10" id="KW-0324">Glycolysis</keyword>
<keyword evidence="6 10" id="KW-0418">Kinase</keyword>
<proteinExistence type="inferred from homology"/>
<dbReference type="HAMAP" id="MF_01980">
    <property type="entry name" value="Phosphofructokinase_II_Long"/>
    <property type="match status" value="1"/>
</dbReference>
<keyword evidence="5 10" id="KW-0479">Metal-binding</keyword>
<dbReference type="Gene3D" id="1.10.10.480">
    <property type="entry name" value="Phosphofructokinase, domain 3"/>
    <property type="match status" value="1"/>
</dbReference>
<dbReference type="UniPathway" id="UPA00109">
    <property type="reaction ID" value="UER00182"/>
</dbReference>
<feature type="site" description="Important for catalytic activity; stabilizes the transition state when the phosphoryl donor is PPi" evidence="10">
    <location>
        <position position="208"/>
    </location>
</feature>
<evidence type="ECO:0000313" key="13">
    <source>
        <dbReference type="Proteomes" id="UP000019763"/>
    </source>
</evidence>
<comment type="subunit">
    <text evidence="10">Tetramer of two alpha (regulatory) and two beta (catalytic) chains.</text>
</comment>
<protein>
    <recommendedName>
        <fullName evidence="10">Pyrophosphate--fructose 6-phosphate 1-phosphotransferase</fullName>
        <ecNumber evidence="10">2.7.1.90</ecNumber>
    </recommendedName>
    <alternativeName>
        <fullName evidence="10">6-phosphofructokinase, pyrophosphate dependent</fullName>
    </alternativeName>
    <alternativeName>
        <fullName evidence="10">PPi-dependent phosphofructokinase</fullName>
        <shortName evidence="10">PPi-PFK</shortName>
    </alternativeName>
    <alternativeName>
        <fullName evidence="10">Pyrophosphate-dependent 6-phosphofructose-1-kinase</fullName>
    </alternativeName>
</protein>
<dbReference type="InterPro" id="IPR022953">
    <property type="entry name" value="ATP_PFK"/>
</dbReference>
<gene>
    <name evidence="12" type="ORF">GNI_184070</name>
</gene>
<keyword evidence="13" id="KW-1185">Reference proteome</keyword>
<comment type="function">
    <text evidence="2 10">Catalyzes the phosphorylation of D-fructose 6-phosphate, the first committing step of glycolysis. Uses inorganic phosphate (PPi) as phosphoryl donor instead of ATP like common ATP-dependent phosphofructokinases (ATP-PFKs), which renders the reaction reversible, and can thus function both in glycolysis and gluconeogenesis. Consistently, PPi-PFK can replace the enzymes of both the forward (ATP-PFK) and reverse (fructose-bisphosphatase (FBPase)) reactions.</text>
</comment>
<evidence type="ECO:0000256" key="2">
    <source>
        <dbReference type="ARBA" id="ARBA00003138"/>
    </source>
</evidence>
<feature type="site" description="Important for catalytic activity and substrate specificity; stabilizes the transition state when the phosphoryl donor is PPi; prevents ATP from binding by mimicking the alpha-phosphate group of ATP" evidence="10">
    <location>
        <position position="182"/>
    </location>
</feature>
<feature type="binding site" evidence="10">
    <location>
        <begin position="416"/>
        <end position="419"/>
    </location>
    <ligand>
        <name>substrate</name>
    </ligand>
</feature>
<dbReference type="PRINTS" id="PR00476">
    <property type="entry name" value="PHFRCTKINASE"/>
</dbReference>
<dbReference type="Gene3D" id="3.40.50.450">
    <property type="match status" value="2"/>
</dbReference>
<reference evidence="12" key="1">
    <citation type="submission" date="2013-12" db="EMBL/GenBank/DDBJ databases">
        <authorList>
            <person name="Omoto C.K."/>
            <person name="Sibley D."/>
            <person name="Venepally P."/>
            <person name="Hadjithomas M."/>
            <person name="Karamycheva S."/>
            <person name="Brunk B."/>
            <person name="Roos D."/>
            <person name="Caler E."/>
            <person name="Lorenzi H."/>
        </authorList>
    </citation>
    <scope>NUCLEOTIDE SEQUENCE</scope>
</reference>
<dbReference type="GO" id="GO:0005524">
    <property type="term" value="F:ATP binding"/>
    <property type="evidence" value="ECO:0007669"/>
    <property type="project" value="InterPro"/>
</dbReference>
<comment type="caution">
    <text evidence="12">The sequence shown here is derived from an EMBL/GenBank/DDBJ whole genome shotgun (WGS) entry which is preliminary data.</text>
</comment>
<dbReference type="eggNOG" id="KOG2440">
    <property type="taxonomic scope" value="Eukaryota"/>
</dbReference>
<evidence type="ECO:0000256" key="1">
    <source>
        <dbReference type="ARBA" id="ARBA00001946"/>
    </source>
</evidence>
<evidence type="ECO:0000259" key="11">
    <source>
        <dbReference type="Pfam" id="PF00365"/>
    </source>
</evidence>
<dbReference type="GO" id="GO:0005829">
    <property type="term" value="C:cytosol"/>
    <property type="evidence" value="ECO:0007669"/>
    <property type="project" value="TreeGrafter"/>
</dbReference>
<feature type="domain" description="Phosphofructokinase" evidence="11">
    <location>
        <begin position="593"/>
        <end position="812"/>
    </location>
</feature>
<feature type="binding site" evidence="10">
    <location>
        <begin position="209"/>
        <end position="211"/>
    </location>
    <ligand>
        <name>substrate</name>
    </ligand>
</feature>
<keyword evidence="3 10" id="KW-0963">Cytoplasm</keyword>
<dbReference type="PANTHER" id="PTHR43650:SF1">
    <property type="entry name" value="PYROPHOSPHATE--FRUCTOSE 6-PHOSPHATE 1-PHOSPHOTRANSFERASE SUBUNIT BETA 2"/>
    <property type="match status" value="1"/>
</dbReference>